<sequence>MDKSQYSEKWQTRFAFFEQHDAPKSLGYIYMGMSCMFAGIWGETANYAYYLKETVNSQSSNPFEGFY</sequence>
<proteinExistence type="predicted"/>
<dbReference type="Proteomes" id="UP000093476">
    <property type="component" value="Unassembled WGS sequence"/>
</dbReference>
<evidence type="ECO:0000313" key="1">
    <source>
        <dbReference type="EMBL" id="OCQ52284.1"/>
    </source>
</evidence>
<protein>
    <submittedName>
        <fullName evidence="1">Uncharacterized protein</fullName>
    </submittedName>
</protein>
<dbReference type="RefSeq" id="WP_065823372.1">
    <property type="nucleotide sequence ID" value="NZ_CAWMQZ010000087.1"/>
</dbReference>
<name>A0A1C0U2X6_9GAMM</name>
<reference evidence="1 2" key="1">
    <citation type="submission" date="2015-12" db="EMBL/GenBank/DDBJ databases">
        <title>Genome comparisons provide insights into the role of secondary metabolites in the pathogenic phase of the Photorhabdus life cycle.</title>
        <authorList>
            <person name="Tobias N.J."/>
            <person name="Mishra B."/>
            <person name="Gupta D.K."/>
            <person name="Thines M."/>
            <person name="Stinear T.P."/>
            <person name="Bode H.B."/>
        </authorList>
    </citation>
    <scope>NUCLEOTIDE SEQUENCE [LARGE SCALE GENOMIC DNA]</scope>
    <source>
        <strain evidence="1 2">PB68.1</strain>
    </source>
</reference>
<dbReference type="AlphaFoldDB" id="A0A1C0U2X6"/>
<gene>
    <name evidence="1" type="ORF">Ppb6_02357</name>
</gene>
<dbReference type="PROSITE" id="PS51257">
    <property type="entry name" value="PROKAR_LIPOPROTEIN"/>
    <property type="match status" value="1"/>
</dbReference>
<dbReference type="EMBL" id="LOMY01000087">
    <property type="protein sequence ID" value="OCQ52284.1"/>
    <property type="molecule type" value="Genomic_DNA"/>
</dbReference>
<comment type="caution">
    <text evidence="1">The sequence shown here is derived from an EMBL/GenBank/DDBJ whole genome shotgun (WGS) entry which is preliminary data.</text>
</comment>
<evidence type="ECO:0000313" key="2">
    <source>
        <dbReference type="Proteomes" id="UP000093476"/>
    </source>
</evidence>
<keyword evidence="2" id="KW-1185">Reference proteome</keyword>
<organism evidence="1 2">
    <name type="scientific">Photorhabdus australis subsp. thailandensis</name>
    <dbReference type="NCBI Taxonomy" id="2805096"/>
    <lineage>
        <taxon>Bacteria</taxon>
        <taxon>Pseudomonadati</taxon>
        <taxon>Pseudomonadota</taxon>
        <taxon>Gammaproteobacteria</taxon>
        <taxon>Enterobacterales</taxon>
        <taxon>Morganellaceae</taxon>
        <taxon>Photorhabdus</taxon>
    </lineage>
</organism>
<accession>A0A1C0U2X6</accession>